<sequence>MPEEKFESEMPQTGTWDVAKDLKDLEGIVAKLEKNKQPLPDEAKTAFAELQAAGENVKKQLEALEKMKTVLKEYDPVKGENDAHDALALVSRMIIELQGRKE</sequence>
<evidence type="ECO:0000313" key="1">
    <source>
        <dbReference type="EMBL" id="KKR91652.1"/>
    </source>
</evidence>
<dbReference type="EMBL" id="LCAP01000003">
    <property type="protein sequence ID" value="KKR91652.1"/>
    <property type="molecule type" value="Genomic_DNA"/>
</dbReference>
<dbReference type="Proteomes" id="UP000034190">
    <property type="component" value="Unassembled WGS sequence"/>
</dbReference>
<organism evidence="1 2">
    <name type="scientific">Candidatus Falkowbacteria bacterium GW2011_GWA2_41_14</name>
    <dbReference type="NCBI Taxonomy" id="1618635"/>
    <lineage>
        <taxon>Bacteria</taxon>
        <taxon>Candidatus Falkowiibacteriota</taxon>
    </lineage>
</organism>
<evidence type="ECO:0000313" key="2">
    <source>
        <dbReference type="Proteomes" id="UP000034190"/>
    </source>
</evidence>
<accession>A0A0G0XUT0</accession>
<name>A0A0G0XUT0_9BACT</name>
<proteinExistence type="predicted"/>
<dbReference type="AlphaFoldDB" id="A0A0G0XUT0"/>
<protein>
    <submittedName>
        <fullName evidence="1">Uncharacterized protein</fullName>
    </submittedName>
</protein>
<comment type="caution">
    <text evidence="1">The sequence shown here is derived from an EMBL/GenBank/DDBJ whole genome shotgun (WGS) entry which is preliminary data.</text>
</comment>
<reference evidence="1 2" key="1">
    <citation type="journal article" date="2015" name="Nature">
        <title>rRNA introns, odd ribosomes, and small enigmatic genomes across a large radiation of phyla.</title>
        <authorList>
            <person name="Brown C.T."/>
            <person name="Hug L.A."/>
            <person name="Thomas B.C."/>
            <person name="Sharon I."/>
            <person name="Castelle C.J."/>
            <person name="Singh A."/>
            <person name="Wilkins M.J."/>
            <person name="Williams K.H."/>
            <person name="Banfield J.F."/>
        </authorList>
    </citation>
    <scope>NUCLEOTIDE SEQUENCE [LARGE SCALE GENOMIC DNA]</scope>
</reference>
<gene>
    <name evidence="1" type="ORF">UU43_C0003G0020</name>
</gene>